<dbReference type="Pfam" id="PF02515">
    <property type="entry name" value="CoA_transf_3"/>
    <property type="match status" value="1"/>
</dbReference>
<reference evidence="1 2" key="1">
    <citation type="journal article" date="2022" name="BMC Genomics">
        <title>Comparative genome analysis of mycobacteria focusing on tRNA and non-coding RNA.</title>
        <authorList>
            <person name="Behra P.R.K."/>
            <person name="Pettersson B.M.F."/>
            <person name="Ramesh M."/>
            <person name="Das S."/>
            <person name="Dasgupta S."/>
            <person name="Kirsebom L.A."/>
        </authorList>
    </citation>
    <scope>NUCLEOTIDE SEQUENCE [LARGE SCALE GENOMIC DNA]</scope>
    <source>
        <strain evidence="1 2">DSM 44078</strain>
    </source>
</reference>
<dbReference type="Gene3D" id="3.30.1540.10">
    <property type="entry name" value="formyl-coa transferase, domain 3"/>
    <property type="match status" value="1"/>
</dbReference>
<keyword evidence="2" id="KW-1185">Reference proteome</keyword>
<proteinExistence type="predicted"/>
<dbReference type="InterPro" id="IPR003673">
    <property type="entry name" value="CoA-Trfase_fam_III"/>
</dbReference>
<evidence type="ECO:0000313" key="1">
    <source>
        <dbReference type="EMBL" id="MCV7226439.1"/>
    </source>
</evidence>
<dbReference type="PANTHER" id="PTHR48228">
    <property type="entry name" value="SUCCINYL-COA--D-CITRAMALATE COA-TRANSFERASE"/>
    <property type="match status" value="1"/>
</dbReference>
<organism evidence="1 2">
    <name type="scientific">Mycolicibacterium komossense</name>
    <dbReference type="NCBI Taxonomy" id="1779"/>
    <lineage>
        <taxon>Bacteria</taxon>
        <taxon>Bacillati</taxon>
        <taxon>Actinomycetota</taxon>
        <taxon>Actinomycetes</taxon>
        <taxon>Mycobacteriales</taxon>
        <taxon>Mycobacteriaceae</taxon>
        <taxon>Mycolicibacterium</taxon>
    </lineage>
</organism>
<evidence type="ECO:0000313" key="2">
    <source>
        <dbReference type="Proteomes" id="UP001526201"/>
    </source>
</evidence>
<dbReference type="EMBL" id="JACKTY010000024">
    <property type="protein sequence ID" value="MCV7226439.1"/>
    <property type="molecule type" value="Genomic_DNA"/>
</dbReference>
<comment type="caution">
    <text evidence="1">The sequence shown here is derived from an EMBL/GenBank/DDBJ whole genome shotgun (WGS) entry which is preliminary data.</text>
</comment>
<sequence length="407" mass="43395">MSATSAAATPLEGFRVVELSSFVAVPLAGMTLSQLGCEVIRVDPIGGAADYQRWPVADSGASIYWAGLNKGKRSVAVDLRSPEGQRLVQRLVTESGPHGGILITNVVGRDWHSYEALVSMRPDLIHLEVSGRGDGGTGVDYTVNAGVGFPMVTGHPSAPGPVNHVLPAWDVTCGLYAALAITAAVRHREATGQGSRIRLPLEDVALATASNLGFLTEPMVNGTQRERLGNAIYGQYGQDFTSQDGVTFMIVALTGRHIRDLAKVTGTTEAVAALAEALHADFADESDRYRHRDALTALFTNWFANRRADQISADLSTTSVLWERYRTFAQAAIDPRVTDNPLFTSVRQPRIGDYLAAGSPVSVDGARAAAIAAPTLGDDTLDVLTERLAMSPHDVHRLRESGIVATA</sequence>
<dbReference type="GO" id="GO:0016740">
    <property type="term" value="F:transferase activity"/>
    <property type="evidence" value="ECO:0007669"/>
    <property type="project" value="UniProtKB-KW"/>
</dbReference>
<dbReference type="InterPro" id="IPR044855">
    <property type="entry name" value="CoA-Trfase_III_dom3_sf"/>
</dbReference>
<accession>A0ABT3CAD4</accession>
<dbReference type="RefSeq" id="WP_264067296.1">
    <property type="nucleotide sequence ID" value="NZ_JACKTY010000024.1"/>
</dbReference>
<protein>
    <submittedName>
        <fullName evidence="1">CoA transferase</fullName>
    </submittedName>
</protein>
<dbReference type="Gene3D" id="3.40.50.10540">
    <property type="entry name" value="Crotonobetainyl-coa:carnitine coa-transferase, domain 1"/>
    <property type="match status" value="1"/>
</dbReference>
<gene>
    <name evidence="1" type="ORF">H7J73_10395</name>
</gene>
<keyword evidence="1" id="KW-0808">Transferase</keyword>
<dbReference type="InterPro" id="IPR050509">
    <property type="entry name" value="CoA-transferase_III"/>
</dbReference>
<dbReference type="SUPFAM" id="SSF89796">
    <property type="entry name" value="CoA-transferase family III (CaiB/BaiF)"/>
    <property type="match status" value="1"/>
</dbReference>
<dbReference type="Proteomes" id="UP001526201">
    <property type="component" value="Unassembled WGS sequence"/>
</dbReference>
<dbReference type="PANTHER" id="PTHR48228:SF5">
    <property type="entry name" value="ALPHA-METHYLACYL-COA RACEMASE"/>
    <property type="match status" value="1"/>
</dbReference>
<dbReference type="InterPro" id="IPR023606">
    <property type="entry name" value="CoA-Trfase_III_dom_1_sf"/>
</dbReference>
<name>A0ABT3CAD4_9MYCO</name>